<keyword evidence="5" id="KW-0862">Zinc</keyword>
<dbReference type="GO" id="GO:0008270">
    <property type="term" value="F:zinc ion binding"/>
    <property type="evidence" value="ECO:0007669"/>
    <property type="project" value="UniProtKB-KW"/>
</dbReference>
<dbReference type="CDD" id="cd16454">
    <property type="entry name" value="RING-H2_PA-TM-RING"/>
    <property type="match status" value="1"/>
</dbReference>
<dbReference type="GO" id="GO:0061630">
    <property type="term" value="F:ubiquitin protein ligase activity"/>
    <property type="evidence" value="ECO:0007669"/>
    <property type="project" value="UniProtKB-EC"/>
</dbReference>
<proteinExistence type="predicted"/>
<name>A0AAW0L001_QUESU</name>
<evidence type="ECO:0000256" key="2">
    <source>
        <dbReference type="ARBA" id="ARBA00012483"/>
    </source>
</evidence>
<accession>A0AAW0L001</accession>
<evidence type="ECO:0000256" key="3">
    <source>
        <dbReference type="ARBA" id="ARBA00022723"/>
    </source>
</evidence>
<dbReference type="Proteomes" id="UP000237347">
    <property type="component" value="Unassembled WGS sequence"/>
</dbReference>
<dbReference type="PROSITE" id="PS50089">
    <property type="entry name" value="ZF_RING_2"/>
    <property type="match status" value="1"/>
</dbReference>
<gene>
    <name evidence="8" type="primary">RDUF1_1</name>
    <name evidence="8" type="ORF">CFP56_010134</name>
</gene>
<dbReference type="EC" id="2.3.2.27" evidence="2"/>
<dbReference type="SMART" id="SM00184">
    <property type="entry name" value="RING"/>
    <property type="match status" value="1"/>
</dbReference>
<evidence type="ECO:0000256" key="6">
    <source>
        <dbReference type="PROSITE-ProRule" id="PRU00175"/>
    </source>
</evidence>
<dbReference type="Gene3D" id="3.30.40.10">
    <property type="entry name" value="Zinc/RING finger domain, C3HC4 (zinc finger)"/>
    <property type="match status" value="1"/>
</dbReference>
<keyword evidence="4 6" id="KW-0863">Zinc-finger</keyword>
<evidence type="ECO:0000256" key="4">
    <source>
        <dbReference type="ARBA" id="ARBA00022771"/>
    </source>
</evidence>
<organism evidence="8 9">
    <name type="scientific">Quercus suber</name>
    <name type="common">Cork oak</name>
    <dbReference type="NCBI Taxonomy" id="58331"/>
    <lineage>
        <taxon>Eukaryota</taxon>
        <taxon>Viridiplantae</taxon>
        <taxon>Streptophyta</taxon>
        <taxon>Embryophyta</taxon>
        <taxon>Tracheophyta</taxon>
        <taxon>Spermatophyta</taxon>
        <taxon>Magnoliopsida</taxon>
        <taxon>eudicotyledons</taxon>
        <taxon>Gunneridae</taxon>
        <taxon>Pentapetalae</taxon>
        <taxon>rosids</taxon>
        <taxon>fabids</taxon>
        <taxon>Fagales</taxon>
        <taxon>Fagaceae</taxon>
        <taxon>Quercus</taxon>
    </lineage>
</organism>
<dbReference type="Pfam" id="PF13639">
    <property type="entry name" value="zf-RING_2"/>
    <property type="match status" value="1"/>
</dbReference>
<comment type="caution">
    <text evidence="8">The sequence shown here is derived from an EMBL/GenBank/DDBJ whole genome shotgun (WGS) entry which is preliminary data.</text>
</comment>
<evidence type="ECO:0000256" key="1">
    <source>
        <dbReference type="ARBA" id="ARBA00000900"/>
    </source>
</evidence>
<dbReference type="EMBL" id="PKMF04000177">
    <property type="protein sequence ID" value="KAK7844922.1"/>
    <property type="molecule type" value="Genomic_DNA"/>
</dbReference>
<dbReference type="PANTHER" id="PTHR15710:SF45">
    <property type="entry name" value="RING-TYPE DOMAIN-CONTAINING PROTEIN"/>
    <property type="match status" value="1"/>
</dbReference>
<comment type="catalytic activity">
    <reaction evidence="1">
        <text>S-ubiquitinyl-[E2 ubiquitin-conjugating enzyme]-L-cysteine + [acceptor protein]-L-lysine = [E2 ubiquitin-conjugating enzyme]-L-cysteine + N(6)-ubiquitinyl-[acceptor protein]-L-lysine.</text>
        <dbReference type="EC" id="2.3.2.27"/>
    </reaction>
</comment>
<evidence type="ECO:0000313" key="9">
    <source>
        <dbReference type="Proteomes" id="UP000237347"/>
    </source>
</evidence>
<dbReference type="GO" id="GO:0016567">
    <property type="term" value="P:protein ubiquitination"/>
    <property type="evidence" value="ECO:0007669"/>
    <property type="project" value="TreeGrafter"/>
</dbReference>
<dbReference type="Gramene" id="rna-CFP56_29712">
    <property type="protein sequence ID" value="cds-POE70346.1"/>
    <property type="gene ID" value="gene-CFP56_29712"/>
</dbReference>
<feature type="domain" description="RING-type" evidence="7">
    <location>
        <begin position="57"/>
        <end position="98"/>
    </location>
</feature>
<dbReference type="InterPro" id="IPR011016">
    <property type="entry name" value="Znf_RING-CH"/>
</dbReference>
<reference evidence="8 9" key="1">
    <citation type="journal article" date="2018" name="Sci. Data">
        <title>The draft genome sequence of cork oak.</title>
        <authorList>
            <person name="Ramos A.M."/>
            <person name="Usie A."/>
            <person name="Barbosa P."/>
            <person name="Barros P.M."/>
            <person name="Capote T."/>
            <person name="Chaves I."/>
            <person name="Simoes F."/>
            <person name="Abreu I."/>
            <person name="Carrasquinho I."/>
            <person name="Faro C."/>
            <person name="Guimaraes J.B."/>
            <person name="Mendonca D."/>
            <person name="Nobrega F."/>
            <person name="Rodrigues L."/>
            <person name="Saibo N.J.M."/>
            <person name="Varela M.C."/>
            <person name="Egas C."/>
            <person name="Matos J."/>
            <person name="Miguel C.M."/>
            <person name="Oliveira M.M."/>
            <person name="Ricardo C.P."/>
            <person name="Goncalves S."/>
        </authorList>
    </citation>
    <scope>NUCLEOTIDE SEQUENCE [LARGE SCALE GENOMIC DNA]</scope>
    <source>
        <strain evidence="9">cv. HL8</strain>
    </source>
</reference>
<sequence length="106" mass="12100">MDPVTEDPFRNLMDLALLVVQAIDNGISPEKPRELPAAIEVIMPRVLVTAEKSDENCSICLEEFELGGEARVMPCKHRFHSACIENWFRVRWTCPLCRFVMPLALE</sequence>
<evidence type="ECO:0000313" key="8">
    <source>
        <dbReference type="EMBL" id="KAK7844922.1"/>
    </source>
</evidence>
<keyword evidence="3" id="KW-0479">Metal-binding</keyword>
<dbReference type="SUPFAM" id="SSF57850">
    <property type="entry name" value="RING/U-box"/>
    <property type="match status" value="1"/>
</dbReference>
<dbReference type="SMART" id="SM00744">
    <property type="entry name" value="RINGv"/>
    <property type="match status" value="1"/>
</dbReference>
<dbReference type="InterPro" id="IPR013083">
    <property type="entry name" value="Znf_RING/FYVE/PHD"/>
</dbReference>
<dbReference type="InterPro" id="IPR001841">
    <property type="entry name" value="Znf_RING"/>
</dbReference>
<dbReference type="AlphaFoldDB" id="A0AAW0L001"/>
<evidence type="ECO:0000259" key="7">
    <source>
        <dbReference type="PROSITE" id="PS50089"/>
    </source>
</evidence>
<dbReference type="PANTHER" id="PTHR15710">
    <property type="entry name" value="E3 UBIQUITIN-PROTEIN LIGASE PRAJA"/>
    <property type="match status" value="1"/>
</dbReference>
<keyword evidence="9" id="KW-1185">Reference proteome</keyword>
<dbReference type="GO" id="GO:0005737">
    <property type="term" value="C:cytoplasm"/>
    <property type="evidence" value="ECO:0007669"/>
    <property type="project" value="TreeGrafter"/>
</dbReference>
<evidence type="ECO:0000256" key="5">
    <source>
        <dbReference type="ARBA" id="ARBA00022833"/>
    </source>
</evidence>
<protein>
    <recommendedName>
        <fullName evidence="2">RING-type E3 ubiquitin transferase</fullName>
        <ecNumber evidence="2">2.3.2.27</ecNumber>
    </recommendedName>
</protein>